<reference evidence="1" key="1">
    <citation type="submission" date="2021-03" db="EMBL/GenBank/DDBJ databases">
        <authorList>
            <person name="Tran Van P."/>
        </authorList>
    </citation>
    <scope>NUCLEOTIDE SEQUENCE</scope>
</reference>
<name>A0ABN7PH71_TIMPD</name>
<keyword evidence="2" id="KW-1185">Reference proteome</keyword>
<dbReference type="Pfam" id="PF20206">
    <property type="entry name" value="Tra1_ring"/>
    <property type="match status" value="1"/>
</dbReference>
<dbReference type="InterPro" id="IPR046805">
    <property type="entry name" value="Tra1_ring"/>
</dbReference>
<proteinExistence type="predicted"/>
<evidence type="ECO:0000313" key="2">
    <source>
        <dbReference type="Proteomes" id="UP001153148"/>
    </source>
</evidence>
<dbReference type="Proteomes" id="UP001153148">
    <property type="component" value="Unassembled WGS sequence"/>
</dbReference>
<organism evidence="1 2">
    <name type="scientific">Timema podura</name>
    <name type="common">Walking stick</name>
    <dbReference type="NCBI Taxonomy" id="61482"/>
    <lineage>
        <taxon>Eukaryota</taxon>
        <taxon>Metazoa</taxon>
        <taxon>Ecdysozoa</taxon>
        <taxon>Arthropoda</taxon>
        <taxon>Hexapoda</taxon>
        <taxon>Insecta</taxon>
        <taxon>Pterygota</taxon>
        <taxon>Neoptera</taxon>
        <taxon>Polyneoptera</taxon>
        <taxon>Phasmatodea</taxon>
        <taxon>Timematodea</taxon>
        <taxon>Timematoidea</taxon>
        <taxon>Timematidae</taxon>
        <taxon>Timema</taxon>
    </lineage>
</organism>
<protein>
    <submittedName>
        <fullName evidence="1">Uncharacterized protein</fullName>
    </submittedName>
</protein>
<accession>A0ABN7PH71</accession>
<sequence>MPMFLRVFLEHTVAENYTVEWKRSAFFRFLDHYPDPNVSNELKASILQLVIIPCFSISFERGEEEKLVGGPAAPEQDNPNNIVCVFIKVVTI</sequence>
<comment type="caution">
    <text evidence="1">The sequence shown here is derived from an EMBL/GenBank/DDBJ whole genome shotgun (WGS) entry which is preliminary data.</text>
</comment>
<evidence type="ECO:0000313" key="1">
    <source>
        <dbReference type="EMBL" id="CAG2064923.1"/>
    </source>
</evidence>
<gene>
    <name evidence="1" type="ORF">TPAB3V08_LOCUS11867</name>
</gene>
<dbReference type="EMBL" id="CAJPIN010038082">
    <property type="protein sequence ID" value="CAG2064923.1"/>
    <property type="molecule type" value="Genomic_DNA"/>
</dbReference>